<evidence type="ECO:0000313" key="2">
    <source>
        <dbReference type="EMBL" id="GAA3609403.1"/>
    </source>
</evidence>
<evidence type="ECO:0000256" key="1">
    <source>
        <dbReference type="SAM" id="MobiDB-lite"/>
    </source>
</evidence>
<protein>
    <submittedName>
        <fullName evidence="2">Uncharacterized protein</fullName>
    </submittedName>
</protein>
<gene>
    <name evidence="2" type="ORF">GCM10022419_113010</name>
</gene>
<proteinExistence type="predicted"/>
<feature type="compositionally biased region" description="Basic and acidic residues" evidence="1">
    <location>
        <begin position="34"/>
        <end position="43"/>
    </location>
</feature>
<dbReference type="EMBL" id="BAABDQ010000045">
    <property type="protein sequence ID" value="GAA3609403.1"/>
    <property type="molecule type" value="Genomic_DNA"/>
</dbReference>
<keyword evidence="3" id="KW-1185">Reference proteome</keyword>
<sequence length="56" mass="6095">MDGAQRGLDEAREQADGAARRLLALDVVLARRKAEPETNETRRRVLSRAFGEGAGS</sequence>
<organism evidence="2 3">
    <name type="scientific">Nonomuraea rosea</name>
    <dbReference type="NCBI Taxonomy" id="638574"/>
    <lineage>
        <taxon>Bacteria</taxon>
        <taxon>Bacillati</taxon>
        <taxon>Actinomycetota</taxon>
        <taxon>Actinomycetes</taxon>
        <taxon>Streptosporangiales</taxon>
        <taxon>Streptosporangiaceae</taxon>
        <taxon>Nonomuraea</taxon>
    </lineage>
</organism>
<name>A0ABP6ZHQ3_9ACTN</name>
<dbReference type="Proteomes" id="UP001500630">
    <property type="component" value="Unassembled WGS sequence"/>
</dbReference>
<accession>A0ABP6ZHQ3</accession>
<reference evidence="3" key="1">
    <citation type="journal article" date="2019" name="Int. J. Syst. Evol. Microbiol.">
        <title>The Global Catalogue of Microorganisms (GCM) 10K type strain sequencing project: providing services to taxonomists for standard genome sequencing and annotation.</title>
        <authorList>
            <consortium name="The Broad Institute Genomics Platform"/>
            <consortium name="The Broad Institute Genome Sequencing Center for Infectious Disease"/>
            <person name="Wu L."/>
            <person name="Ma J."/>
        </authorList>
    </citation>
    <scope>NUCLEOTIDE SEQUENCE [LARGE SCALE GENOMIC DNA]</scope>
    <source>
        <strain evidence="3">JCM 17326</strain>
    </source>
</reference>
<comment type="caution">
    <text evidence="2">The sequence shown here is derived from an EMBL/GenBank/DDBJ whole genome shotgun (WGS) entry which is preliminary data.</text>
</comment>
<evidence type="ECO:0000313" key="3">
    <source>
        <dbReference type="Proteomes" id="UP001500630"/>
    </source>
</evidence>
<feature type="region of interest" description="Disordered" evidence="1">
    <location>
        <begin position="34"/>
        <end position="56"/>
    </location>
</feature>